<dbReference type="InterPro" id="IPR036162">
    <property type="entry name" value="Resolvase-like_N_sf"/>
</dbReference>
<feature type="domain" description="Recombinase" evidence="4">
    <location>
        <begin position="166"/>
        <end position="313"/>
    </location>
</feature>
<gene>
    <name evidence="5" type="ORF">DXC78_05335</name>
</gene>
<dbReference type="PANTHER" id="PTHR30461:SF23">
    <property type="entry name" value="DNA RECOMBINASE-RELATED"/>
    <property type="match status" value="1"/>
</dbReference>
<dbReference type="InterPro" id="IPR025827">
    <property type="entry name" value="Zn_ribbon_recom_dom"/>
</dbReference>
<dbReference type="GO" id="GO:0000150">
    <property type="term" value="F:DNA strand exchange activity"/>
    <property type="evidence" value="ECO:0007669"/>
    <property type="project" value="InterPro"/>
</dbReference>
<dbReference type="PANTHER" id="PTHR30461">
    <property type="entry name" value="DNA-INVERTASE FROM LAMBDOID PROPHAGE"/>
    <property type="match status" value="1"/>
</dbReference>
<feature type="compositionally biased region" description="Polar residues" evidence="2">
    <location>
        <begin position="1"/>
        <end position="10"/>
    </location>
</feature>
<dbReference type="Pfam" id="PF07508">
    <property type="entry name" value="Recombinase"/>
    <property type="match status" value="1"/>
</dbReference>
<comment type="caution">
    <text evidence="5">The sequence shown here is derived from an EMBL/GenBank/DDBJ whole genome shotgun (WGS) entry which is preliminary data.</text>
</comment>
<proteinExistence type="predicted"/>
<dbReference type="InterPro" id="IPR006119">
    <property type="entry name" value="Resolv_N"/>
</dbReference>
<dbReference type="Gene3D" id="3.90.1750.20">
    <property type="entry name" value="Putative Large Serine Recombinase, Chain B, Domain 2"/>
    <property type="match status" value="1"/>
</dbReference>
<dbReference type="CDD" id="cd03770">
    <property type="entry name" value="SR_TndX_transposase"/>
    <property type="match status" value="1"/>
</dbReference>
<evidence type="ECO:0000259" key="4">
    <source>
        <dbReference type="PROSITE" id="PS51737"/>
    </source>
</evidence>
<protein>
    <submittedName>
        <fullName evidence="5">DUF4368 domain-containing protein</fullName>
    </submittedName>
</protein>
<dbReference type="GO" id="GO:0003677">
    <property type="term" value="F:DNA binding"/>
    <property type="evidence" value="ECO:0007669"/>
    <property type="project" value="InterPro"/>
</dbReference>
<dbReference type="RefSeq" id="WP_117446074.1">
    <property type="nucleotide sequence ID" value="NZ_JBFBOW010000013.1"/>
</dbReference>
<evidence type="ECO:0000313" key="5">
    <source>
        <dbReference type="EMBL" id="RGD76872.1"/>
    </source>
</evidence>
<evidence type="ECO:0000256" key="2">
    <source>
        <dbReference type="SAM" id="MobiDB-lite"/>
    </source>
</evidence>
<keyword evidence="1" id="KW-0175">Coiled coil</keyword>
<dbReference type="InterPro" id="IPR025378">
    <property type="entry name" value="DUF4368"/>
</dbReference>
<dbReference type="Gene3D" id="3.40.50.1390">
    <property type="entry name" value="Resolvase, N-terminal catalytic domain"/>
    <property type="match status" value="1"/>
</dbReference>
<accession>A0A3E3E5F9</accession>
<dbReference type="SUPFAM" id="SSF53041">
    <property type="entry name" value="Resolvase-like"/>
    <property type="match status" value="1"/>
</dbReference>
<reference evidence="5 6" key="1">
    <citation type="submission" date="2018-08" db="EMBL/GenBank/DDBJ databases">
        <title>A genome reference for cultivated species of the human gut microbiota.</title>
        <authorList>
            <person name="Zou Y."/>
            <person name="Xue W."/>
            <person name="Luo G."/>
        </authorList>
    </citation>
    <scope>NUCLEOTIDE SEQUENCE [LARGE SCALE GENOMIC DNA]</scope>
    <source>
        <strain evidence="5 6">TF08-11</strain>
    </source>
</reference>
<sequence length="556" mass="65251">MSNTKRTGQTALYERLSRDDEMQGESNSITNQKQLLESYAKRNGFANIYHYTDDGVSGTTFDREGFQKMIKAVEENKVSTVIVKDMSRFGRDYLKVGFYTEILFKEKGVRFIAINNGIDSEKQAESDFTPFLNIMNEWYARDTSRKIQSIFRARMEEGKRVSPSVPYGYFRNPKNKQELLVDKESAKVVKRIYRLVIEGYGVTKIADILTKDKVLIPSAYAEIHYPENNHSSKKRGIEDPYFWTPTTVGYILEKREYMGHTVLGKTICLDYKTKKRRKAKEDELIIFKNTHEAIIDEETWNNAQRLRKTVRRSPKYGTTSHPFTGLLICSDCGGKLSYREPAEHKEKKYDCDYCFVCQHYRHRKGTCSMHYIKVKTVNEILLKSIKEITDFAKEEKQEFLKVMNKLSDEKREAKYQGDKEKLEKLSSRNAELTTLITKLYEDHALGKIPVKHFDRLFNIYDTEQQDLEKQIQYFEQEIESYHQRKVDTDKFLKMIEKYTDIEELTVPMINEYIEKVVVHEATGGRKGKDRKQQVDVYFNFIGNCQVPQKEEIEKLA</sequence>
<dbReference type="Pfam" id="PF00239">
    <property type="entry name" value="Resolvase"/>
    <property type="match status" value="1"/>
</dbReference>
<feature type="region of interest" description="Disordered" evidence="2">
    <location>
        <begin position="1"/>
        <end position="29"/>
    </location>
</feature>
<evidence type="ECO:0000259" key="3">
    <source>
        <dbReference type="PROSITE" id="PS51736"/>
    </source>
</evidence>
<dbReference type="EMBL" id="QUSK01000009">
    <property type="protein sequence ID" value="RGD76872.1"/>
    <property type="molecule type" value="Genomic_DNA"/>
</dbReference>
<evidence type="ECO:0000256" key="1">
    <source>
        <dbReference type="SAM" id="Coils"/>
    </source>
</evidence>
<dbReference type="InterPro" id="IPR038109">
    <property type="entry name" value="DNA_bind_recomb_sf"/>
</dbReference>
<dbReference type="AlphaFoldDB" id="A0A3E3E5F9"/>
<feature type="domain" description="Resolvase/invertase-type recombinase catalytic" evidence="3">
    <location>
        <begin position="9"/>
        <end position="158"/>
    </location>
</feature>
<dbReference type="Proteomes" id="UP000260721">
    <property type="component" value="Unassembled WGS sequence"/>
</dbReference>
<dbReference type="PROSITE" id="PS51736">
    <property type="entry name" value="RECOMBINASES_3"/>
    <property type="match status" value="1"/>
</dbReference>
<dbReference type="InterPro" id="IPR050639">
    <property type="entry name" value="SSR_resolvase"/>
</dbReference>
<dbReference type="PROSITE" id="PS51737">
    <property type="entry name" value="RECOMBINASE_DNA_BIND"/>
    <property type="match status" value="1"/>
</dbReference>
<feature type="coiled-coil region" evidence="1">
    <location>
        <begin position="392"/>
        <end position="484"/>
    </location>
</feature>
<dbReference type="SMART" id="SM00857">
    <property type="entry name" value="Resolvase"/>
    <property type="match status" value="1"/>
</dbReference>
<dbReference type="InterPro" id="IPR011109">
    <property type="entry name" value="DNA_bind_recombinase_dom"/>
</dbReference>
<evidence type="ECO:0000313" key="6">
    <source>
        <dbReference type="Proteomes" id="UP000260721"/>
    </source>
</evidence>
<dbReference type="Pfam" id="PF14287">
    <property type="entry name" value="DUF4368"/>
    <property type="match status" value="1"/>
</dbReference>
<name>A0A3E3E5F9_9FIRM</name>
<dbReference type="Pfam" id="PF13408">
    <property type="entry name" value="Zn_ribbon_recom"/>
    <property type="match status" value="1"/>
</dbReference>
<organism evidence="5 6">
    <name type="scientific">Faecalicoccus pleomorphus</name>
    <dbReference type="NCBI Taxonomy" id="1323"/>
    <lineage>
        <taxon>Bacteria</taxon>
        <taxon>Bacillati</taxon>
        <taxon>Bacillota</taxon>
        <taxon>Erysipelotrichia</taxon>
        <taxon>Erysipelotrichales</taxon>
        <taxon>Erysipelotrichaceae</taxon>
        <taxon>Faecalicoccus</taxon>
    </lineage>
</organism>